<comment type="caution">
    <text evidence="1">The sequence shown here is derived from an EMBL/GenBank/DDBJ whole genome shotgun (WGS) entry which is preliminary data.</text>
</comment>
<protein>
    <recommendedName>
        <fullName evidence="3">Thioredoxin-like fold domain-containing protein</fullName>
    </recommendedName>
</protein>
<dbReference type="SUPFAM" id="SSF52833">
    <property type="entry name" value="Thioredoxin-like"/>
    <property type="match status" value="1"/>
</dbReference>
<evidence type="ECO:0000313" key="2">
    <source>
        <dbReference type="Proteomes" id="UP000052232"/>
    </source>
</evidence>
<dbReference type="STRING" id="1420583.V473_21800"/>
<accession>A0A0J7XN03</accession>
<dbReference type="PATRIC" id="fig|1420583.3.peg.4174"/>
<proteinExistence type="predicted"/>
<dbReference type="InterPro" id="IPR036249">
    <property type="entry name" value="Thioredoxin-like_sf"/>
</dbReference>
<gene>
    <name evidence="1" type="ORF">V473_21800</name>
</gene>
<organism evidence="1 2">
    <name type="scientific">Sphingobium cupriresistens LL01</name>
    <dbReference type="NCBI Taxonomy" id="1420583"/>
    <lineage>
        <taxon>Bacteria</taxon>
        <taxon>Pseudomonadati</taxon>
        <taxon>Pseudomonadota</taxon>
        <taxon>Alphaproteobacteria</taxon>
        <taxon>Sphingomonadales</taxon>
        <taxon>Sphingomonadaceae</taxon>
        <taxon>Sphingobium</taxon>
    </lineage>
</organism>
<evidence type="ECO:0008006" key="3">
    <source>
        <dbReference type="Google" id="ProtNLM"/>
    </source>
</evidence>
<dbReference type="RefSeq" id="WP_244884541.1">
    <property type="nucleotide sequence ID" value="NZ_KQ130437.1"/>
</dbReference>
<keyword evidence="2" id="KW-1185">Reference proteome</keyword>
<reference evidence="1 2" key="1">
    <citation type="journal article" date="2015" name="G3 (Bethesda)">
        <title>Insights into Ongoing Evolution of the Hexachlorocyclohexane Catabolic Pathway from Comparative Genomics of Ten Sphingomonadaceae Strains.</title>
        <authorList>
            <person name="Pearce S.L."/>
            <person name="Oakeshott J.G."/>
            <person name="Pandey G."/>
        </authorList>
    </citation>
    <scope>NUCLEOTIDE SEQUENCE [LARGE SCALE GENOMIC DNA]</scope>
    <source>
        <strain evidence="1 2">LL01</strain>
    </source>
</reference>
<dbReference type="Proteomes" id="UP000052232">
    <property type="component" value="Unassembled WGS sequence"/>
</dbReference>
<dbReference type="Gene3D" id="3.40.30.10">
    <property type="entry name" value="Glutaredoxin"/>
    <property type="match status" value="1"/>
</dbReference>
<dbReference type="AlphaFoldDB" id="A0A0J7XN03"/>
<name>A0A0J7XN03_9SPHN</name>
<evidence type="ECO:0000313" key="1">
    <source>
        <dbReference type="EMBL" id="KMS52493.1"/>
    </source>
</evidence>
<dbReference type="EMBL" id="JACT01000006">
    <property type="protein sequence ID" value="KMS52493.1"/>
    <property type="molecule type" value="Genomic_DNA"/>
</dbReference>
<sequence>MNRRNLLSRGFLSAFTIASPLMPAVAQQRSELSRKAVVDDPVAPKRADAGYDVTVVELFDYNCPYCRRMSPC</sequence>